<dbReference type="AlphaFoldDB" id="A0A3D0KDU4"/>
<gene>
    <name evidence="2" type="ORF">DEO68_04520</name>
</gene>
<evidence type="ECO:0000313" key="2">
    <source>
        <dbReference type="EMBL" id="HCA01450.1"/>
    </source>
</evidence>
<dbReference type="PROSITE" id="PS51257">
    <property type="entry name" value="PROKAR_LIPOPROTEIN"/>
    <property type="match status" value="1"/>
</dbReference>
<reference evidence="2" key="1">
    <citation type="journal article" date="2018" name="Nat. Biotechnol.">
        <title>A standardized bacterial taxonomy based on genome phylogeny substantially revises the tree of life.</title>
        <authorList>
            <person name="Parks D.H."/>
            <person name="Chuvochina M."/>
            <person name="Waite D.W."/>
            <person name="Rinke C."/>
            <person name="Skarshewski A."/>
            <person name="Chaumeil P.A."/>
            <person name="Hugenholtz P."/>
        </authorList>
    </citation>
    <scope>NUCLEOTIDE SEQUENCE [LARGE SCALE GENOMIC DNA]</scope>
    <source>
        <strain evidence="2">UBA11284</strain>
    </source>
</reference>
<name>A0A3D0KDU4_9GAMM</name>
<comment type="caution">
    <text evidence="2">The sequence shown here is derived from an EMBL/GenBank/DDBJ whole genome shotgun (WGS) entry which is preliminary data.</text>
</comment>
<evidence type="ECO:0000256" key="1">
    <source>
        <dbReference type="SAM" id="MobiDB-lite"/>
    </source>
</evidence>
<proteinExistence type="predicted"/>
<sequence>MHKTLGGISLVLVSVLLLAGCGGQEEESPSESPEPVVEVPSPQQSAEPQEVVDPLVVAISARASLRSDRRLMVEGETNLPDGALIQVTIEREISRVRWQERTSVLQGRFNAGPFGSGSGLPDGRYSVQVQLSEAAVQPEVVQARIGSEGEHLAGELVSQTRHGLGQVATYSRSFLVGSEPRRTRDQVDVVEEM</sequence>
<accession>A0A3D0KDU4</accession>
<organism evidence="2">
    <name type="scientific">Halomonas campaniensis</name>
    <dbReference type="NCBI Taxonomy" id="213554"/>
    <lineage>
        <taxon>Bacteria</taxon>
        <taxon>Pseudomonadati</taxon>
        <taxon>Pseudomonadota</taxon>
        <taxon>Gammaproteobacteria</taxon>
        <taxon>Oceanospirillales</taxon>
        <taxon>Halomonadaceae</taxon>
        <taxon>Halomonas</taxon>
    </lineage>
</organism>
<protein>
    <submittedName>
        <fullName evidence="2">Uncharacterized protein</fullName>
    </submittedName>
</protein>
<dbReference type="EMBL" id="DOTR01000022">
    <property type="protein sequence ID" value="HCA01450.1"/>
    <property type="molecule type" value="Genomic_DNA"/>
</dbReference>
<feature type="region of interest" description="Disordered" evidence="1">
    <location>
        <begin position="23"/>
        <end position="50"/>
    </location>
</feature>
<feature type="compositionally biased region" description="Low complexity" evidence="1">
    <location>
        <begin position="30"/>
        <end position="45"/>
    </location>
</feature>